<dbReference type="KEGG" id="dmm:dnm_027850"/>
<name>A0A975BJU4_9BACT</name>
<dbReference type="Proteomes" id="UP000663722">
    <property type="component" value="Chromosome"/>
</dbReference>
<evidence type="ECO:0000313" key="3">
    <source>
        <dbReference type="Proteomes" id="UP000663722"/>
    </source>
</evidence>
<sequence>MFGNGVRTGTGIIRQVPSPTPGDRPQARTVSFGAAVGTTAPGTAGRRFGAATRRTAGASSLASALPSPQLARLADADLPTHGQNPVPSPEGQKADTVTVLVVRIG</sequence>
<organism evidence="2 3">
    <name type="scientific">Desulfonema magnum</name>
    <dbReference type="NCBI Taxonomy" id="45655"/>
    <lineage>
        <taxon>Bacteria</taxon>
        <taxon>Pseudomonadati</taxon>
        <taxon>Thermodesulfobacteriota</taxon>
        <taxon>Desulfobacteria</taxon>
        <taxon>Desulfobacterales</taxon>
        <taxon>Desulfococcaceae</taxon>
        <taxon>Desulfonema</taxon>
    </lineage>
</organism>
<feature type="region of interest" description="Disordered" evidence="1">
    <location>
        <begin position="75"/>
        <end position="94"/>
    </location>
</feature>
<accession>A0A975BJU4</accession>
<protein>
    <submittedName>
        <fullName evidence="2">Uncharacterized protein</fullName>
    </submittedName>
</protein>
<proteinExistence type="predicted"/>
<keyword evidence="3" id="KW-1185">Reference proteome</keyword>
<reference evidence="2" key="1">
    <citation type="journal article" date="2021" name="Microb. Physiol.">
        <title>Proteogenomic Insights into the Physiology of Marine, Sulfate-Reducing, Filamentous Desulfonema limicola and Desulfonema magnum.</title>
        <authorList>
            <person name="Schnaars V."/>
            <person name="Wohlbrand L."/>
            <person name="Scheve S."/>
            <person name="Hinrichs C."/>
            <person name="Reinhardt R."/>
            <person name="Rabus R."/>
        </authorList>
    </citation>
    <scope>NUCLEOTIDE SEQUENCE</scope>
    <source>
        <strain evidence="2">4be13</strain>
    </source>
</reference>
<dbReference type="AlphaFoldDB" id="A0A975BJU4"/>
<gene>
    <name evidence="2" type="ORF">dnm_027850</name>
</gene>
<evidence type="ECO:0000256" key="1">
    <source>
        <dbReference type="SAM" id="MobiDB-lite"/>
    </source>
</evidence>
<evidence type="ECO:0000313" key="2">
    <source>
        <dbReference type="EMBL" id="QTA86761.1"/>
    </source>
</evidence>
<dbReference type="EMBL" id="CP061800">
    <property type="protein sequence ID" value="QTA86761.1"/>
    <property type="molecule type" value="Genomic_DNA"/>
</dbReference>
<feature type="region of interest" description="Disordered" evidence="1">
    <location>
        <begin position="1"/>
        <end position="25"/>
    </location>
</feature>